<dbReference type="SUPFAM" id="SSF90112">
    <property type="entry name" value="Neurotransmitter-gated ion-channel transmembrane pore"/>
    <property type="match status" value="1"/>
</dbReference>
<proteinExistence type="inferred from homology"/>
<protein>
    <submittedName>
        <fullName evidence="8">Neurotransmitter-gated ion-channel ligand-binding domain-containing protein</fullName>
    </submittedName>
</protein>
<feature type="transmembrane region" description="Helical" evidence="5">
    <location>
        <begin position="444"/>
        <end position="467"/>
    </location>
</feature>
<evidence type="ECO:0000256" key="2">
    <source>
        <dbReference type="ARBA" id="ARBA00022692"/>
    </source>
</evidence>
<dbReference type="InterPro" id="IPR036734">
    <property type="entry name" value="Neur_chan_lig-bd_sf"/>
</dbReference>
<dbReference type="InterPro" id="IPR006201">
    <property type="entry name" value="Neur_channel"/>
</dbReference>
<comment type="caution">
    <text evidence="5">Lacks conserved residue(s) required for the propagation of feature annotation.</text>
</comment>
<evidence type="ECO:0000259" key="6">
    <source>
        <dbReference type="Pfam" id="PF02931"/>
    </source>
</evidence>
<evidence type="ECO:0000313" key="7">
    <source>
        <dbReference type="Proteomes" id="UP000887563"/>
    </source>
</evidence>
<evidence type="ECO:0000256" key="4">
    <source>
        <dbReference type="ARBA" id="ARBA00023136"/>
    </source>
</evidence>
<evidence type="ECO:0000256" key="3">
    <source>
        <dbReference type="ARBA" id="ARBA00022989"/>
    </source>
</evidence>
<dbReference type="Proteomes" id="UP000887563">
    <property type="component" value="Unplaced"/>
</dbReference>
<dbReference type="SUPFAM" id="SSF63712">
    <property type="entry name" value="Nicotinic receptor ligand binding domain-like"/>
    <property type="match status" value="1"/>
</dbReference>
<evidence type="ECO:0000256" key="5">
    <source>
        <dbReference type="RuleBase" id="RU000687"/>
    </source>
</evidence>
<comment type="subcellular location">
    <subcellularLocation>
        <location evidence="1">Membrane</location>
        <topology evidence="1">Multi-pass membrane protein</topology>
    </subcellularLocation>
</comment>
<dbReference type="AlphaFoldDB" id="A0A914NEH9"/>
<evidence type="ECO:0000313" key="8">
    <source>
        <dbReference type="WBParaSite" id="Minc3s04631g36703"/>
    </source>
</evidence>
<dbReference type="InterPro" id="IPR018000">
    <property type="entry name" value="Neurotransmitter_ion_chnl_CS"/>
</dbReference>
<feature type="domain" description="Neurotransmitter-gated ion-channel ligand-binding" evidence="6">
    <location>
        <begin position="193"/>
        <end position="372"/>
    </location>
</feature>
<dbReference type="GO" id="GO:0004888">
    <property type="term" value="F:transmembrane signaling receptor activity"/>
    <property type="evidence" value="ECO:0007669"/>
    <property type="project" value="InterPro"/>
</dbReference>
<dbReference type="PROSITE" id="PS00236">
    <property type="entry name" value="NEUROTR_ION_CHANNEL"/>
    <property type="match status" value="1"/>
</dbReference>
<dbReference type="InterPro" id="IPR006202">
    <property type="entry name" value="Neur_chan_lig-bd"/>
</dbReference>
<keyword evidence="5" id="KW-0813">Transport</keyword>
<keyword evidence="5" id="KW-0406">Ion transport</keyword>
<evidence type="ECO:0000256" key="1">
    <source>
        <dbReference type="ARBA" id="ARBA00004141"/>
    </source>
</evidence>
<dbReference type="Gene3D" id="1.20.58.390">
    <property type="entry name" value="Neurotransmitter-gated ion-channel transmembrane domain"/>
    <property type="match status" value="1"/>
</dbReference>
<reference evidence="8" key="1">
    <citation type="submission" date="2022-11" db="UniProtKB">
        <authorList>
            <consortium name="WormBaseParasite"/>
        </authorList>
    </citation>
    <scope>IDENTIFICATION</scope>
</reference>
<dbReference type="GO" id="GO:0005230">
    <property type="term" value="F:extracellular ligand-gated monoatomic ion channel activity"/>
    <property type="evidence" value="ECO:0007669"/>
    <property type="project" value="InterPro"/>
</dbReference>
<keyword evidence="7" id="KW-1185">Reference proteome</keyword>
<dbReference type="InterPro" id="IPR036719">
    <property type="entry name" value="Neuro-gated_channel_TM_sf"/>
</dbReference>
<comment type="similarity">
    <text evidence="5">Belongs to the ligand-gated ion channel (TC 1.A.9) family.</text>
</comment>
<dbReference type="Gene3D" id="2.70.170.10">
    <property type="entry name" value="Neurotransmitter-gated ion-channel ligand-binding domain"/>
    <property type="match status" value="1"/>
</dbReference>
<name>A0A914NEH9_MELIC</name>
<keyword evidence="2 5" id="KW-0812">Transmembrane</keyword>
<accession>A0A914NEH9</accession>
<dbReference type="Pfam" id="PF02931">
    <property type="entry name" value="Neur_chan_LBD"/>
    <property type="match status" value="1"/>
</dbReference>
<keyword evidence="4 5" id="KW-0472">Membrane</keyword>
<dbReference type="WBParaSite" id="Minc3s04631g36703">
    <property type="protein sequence ID" value="Minc3s04631g36703"/>
    <property type="gene ID" value="Minc3s04631g36703"/>
</dbReference>
<organism evidence="7 8">
    <name type="scientific">Meloidogyne incognita</name>
    <name type="common">Southern root-knot nematode worm</name>
    <name type="synonym">Oxyuris incognita</name>
    <dbReference type="NCBI Taxonomy" id="6306"/>
    <lineage>
        <taxon>Eukaryota</taxon>
        <taxon>Metazoa</taxon>
        <taxon>Ecdysozoa</taxon>
        <taxon>Nematoda</taxon>
        <taxon>Chromadorea</taxon>
        <taxon>Rhabditida</taxon>
        <taxon>Tylenchina</taxon>
        <taxon>Tylenchomorpha</taxon>
        <taxon>Tylenchoidea</taxon>
        <taxon>Meloidogynidae</taxon>
        <taxon>Meloidogyninae</taxon>
        <taxon>Meloidogyne</taxon>
        <taxon>Meloidogyne incognita group</taxon>
    </lineage>
</organism>
<keyword evidence="5" id="KW-0407">Ion channel</keyword>
<dbReference type="PANTHER" id="PTHR18945">
    <property type="entry name" value="NEUROTRANSMITTER GATED ION CHANNEL"/>
    <property type="match status" value="1"/>
</dbReference>
<keyword evidence="3 5" id="KW-1133">Transmembrane helix</keyword>
<dbReference type="CDD" id="cd18987">
    <property type="entry name" value="LGIC_ECD_anion"/>
    <property type="match status" value="1"/>
</dbReference>
<dbReference type="InterPro" id="IPR038050">
    <property type="entry name" value="Neuro_actylchol_rec"/>
</dbReference>
<sequence length="473" mass="55141">MKEEGKIENDFGRKLSEIEEKEVKKEEKIKVMEGKETKKSIEEEKVEKKFVKKGKMKDEKYKEKIKNIPELPLLKSILPWIPHTLRKHKQVHKAKKAKMRFTLDKTVYIKKKTKEIKPTTTSTTSTTTTTTTTTTTMEIINEEELALNLQTDSLYRNESILRDLLKNEVIGGEKEDLGSEAFRDLGGSFITPLLKEKKYDNKSIPLVFADEPLKVFVALEVIHLGNFDNFQMEYELDVFLHMQWYDVRLANNFSKPVRIMEKKIIDRIWKPDALFLNSKFSYFHVVTFPNFLMRIYPNGHVTYTVRVTLLPDCQMNFCNFPHDKQRCDLLISSIAHPKSVLEFRWASKQPIIFAKRVLLSDLRIQSIGTEQQCQIDEKLIPSSCLLLLFRLKREGARYIAEKYLPSVLAMVFSWVAPYVPYNYEEVRIITPITVLTSYLTSLDIWFVVIKAFTVLSLVESLAVMAYIKRGRAI</sequence>
<dbReference type="GO" id="GO:0016020">
    <property type="term" value="C:membrane"/>
    <property type="evidence" value="ECO:0007669"/>
    <property type="project" value="UniProtKB-SubCell"/>
</dbReference>
<dbReference type="PRINTS" id="PR00252">
    <property type="entry name" value="NRIONCHANNEL"/>
</dbReference>